<evidence type="ECO:0000313" key="3">
    <source>
        <dbReference type="Proteomes" id="UP000008461"/>
    </source>
</evidence>
<dbReference type="KEGG" id="hhy:Halhy_2548"/>
<dbReference type="HOGENOM" id="CLU_2105547_0_0_10"/>
<dbReference type="RefSeq" id="WP_013764970.1">
    <property type="nucleotide sequence ID" value="NC_015510.1"/>
</dbReference>
<reference key="2">
    <citation type="submission" date="2011-04" db="EMBL/GenBank/DDBJ databases">
        <title>Complete sequence of chromosome of Haliscomenobacter hydrossis DSM 1100.</title>
        <authorList>
            <consortium name="US DOE Joint Genome Institute (JGI-PGF)"/>
            <person name="Lucas S."/>
            <person name="Han J."/>
            <person name="Lapidus A."/>
            <person name="Bruce D."/>
            <person name="Goodwin L."/>
            <person name="Pitluck S."/>
            <person name="Peters L."/>
            <person name="Kyrpides N."/>
            <person name="Mavromatis K."/>
            <person name="Ivanova N."/>
            <person name="Ovchinnikova G."/>
            <person name="Pagani I."/>
            <person name="Daligault H."/>
            <person name="Detter J.C."/>
            <person name="Han C."/>
            <person name="Land M."/>
            <person name="Hauser L."/>
            <person name="Markowitz V."/>
            <person name="Cheng J.-F."/>
            <person name="Hugenholtz P."/>
            <person name="Woyke T."/>
            <person name="Wu D."/>
            <person name="Verbarg S."/>
            <person name="Frueling A."/>
            <person name="Brambilla E."/>
            <person name="Klenk H.-P."/>
            <person name="Eisen J.A."/>
        </authorList>
    </citation>
    <scope>NUCLEOTIDE SEQUENCE</scope>
    <source>
        <strain>DSM 1100</strain>
    </source>
</reference>
<reference evidence="2 3" key="1">
    <citation type="journal article" date="2011" name="Stand. Genomic Sci.">
        <title>Complete genome sequence of Haliscomenobacter hydrossis type strain (O).</title>
        <authorList>
            <consortium name="US DOE Joint Genome Institute (JGI-PGF)"/>
            <person name="Daligault H."/>
            <person name="Lapidus A."/>
            <person name="Zeytun A."/>
            <person name="Nolan M."/>
            <person name="Lucas S."/>
            <person name="Del Rio T.G."/>
            <person name="Tice H."/>
            <person name="Cheng J.F."/>
            <person name="Tapia R."/>
            <person name="Han C."/>
            <person name="Goodwin L."/>
            <person name="Pitluck S."/>
            <person name="Liolios K."/>
            <person name="Pagani I."/>
            <person name="Ivanova N."/>
            <person name="Huntemann M."/>
            <person name="Mavromatis K."/>
            <person name="Mikhailova N."/>
            <person name="Pati A."/>
            <person name="Chen A."/>
            <person name="Palaniappan K."/>
            <person name="Land M."/>
            <person name="Hauser L."/>
            <person name="Brambilla E.M."/>
            <person name="Rohde M."/>
            <person name="Verbarg S."/>
            <person name="Goker M."/>
            <person name="Bristow J."/>
            <person name="Eisen J.A."/>
            <person name="Markowitz V."/>
            <person name="Hugenholtz P."/>
            <person name="Kyrpides N.C."/>
            <person name="Klenk H.P."/>
            <person name="Woyke T."/>
        </authorList>
    </citation>
    <scope>NUCLEOTIDE SEQUENCE [LARGE SCALE GENOMIC DNA]</scope>
    <source>
        <strain evidence="3">ATCC 27775 / DSM 1100 / LMG 10767 / O</strain>
    </source>
</reference>
<keyword evidence="1" id="KW-0812">Transmembrane</keyword>
<keyword evidence="3" id="KW-1185">Reference proteome</keyword>
<dbReference type="AlphaFoldDB" id="F4KYL5"/>
<keyword evidence="1" id="KW-0472">Membrane</keyword>
<evidence type="ECO:0000256" key="1">
    <source>
        <dbReference type="SAM" id="Phobius"/>
    </source>
</evidence>
<accession>F4KYL5</accession>
<dbReference type="Proteomes" id="UP000008461">
    <property type="component" value="Chromosome"/>
</dbReference>
<feature type="transmembrane region" description="Helical" evidence="1">
    <location>
        <begin position="87"/>
        <end position="104"/>
    </location>
</feature>
<protein>
    <recommendedName>
        <fullName evidence="4">Transmembrane protein</fullName>
    </recommendedName>
</protein>
<dbReference type="EMBL" id="CP002691">
    <property type="protein sequence ID" value="AEE50421.1"/>
    <property type="molecule type" value="Genomic_DNA"/>
</dbReference>
<dbReference type="STRING" id="760192.Halhy_2548"/>
<proteinExistence type="predicted"/>
<keyword evidence="1" id="KW-1133">Transmembrane helix</keyword>
<feature type="transmembrane region" description="Helical" evidence="1">
    <location>
        <begin position="7"/>
        <end position="22"/>
    </location>
</feature>
<evidence type="ECO:0008006" key="4">
    <source>
        <dbReference type="Google" id="ProtNLM"/>
    </source>
</evidence>
<evidence type="ECO:0000313" key="2">
    <source>
        <dbReference type="EMBL" id="AEE50421.1"/>
    </source>
</evidence>
<gene>
    <name evidence="2" type="ordered locus">Halhy_2548</name>
</gene>
<feature type="transmembrane region" description="Helical" evidence="1">
    <location>
        <begin position="28"/>
        <end position="44"/>
    </location>
</feature>
<sequence>MPSHKTTLIVYFIIAAALLFKLELHPKNLLYVASPAIIAALYWKKEMEFKKETLENVPLVAFLTFYGLGLIPQIYDTLRYNETMVEQSFLSKGIFIVAAAMAFYKPNEKKVEEKE</sequence>
<name>F4KYL5_HALH1</name>
<feature type="transmembrane region" description="Helical" evidence="1">
    <location>
        <begin position="56"/>
        <end position="75"/>
    </location>
</feature>
<organism evidence="2 3">
    <name type="scientific">Haliscomenobacter hydrossis (strain ATCC 27775 / DSM 1100 / LMG 10767 / O)</name>
    <dbReference type="NCBI Taxonomy" id="760192"/>
    <lineage>
        <taxon>Bacteria</taxon>
        <taxon>Pseudomonadati</taxon>
        <taxon>Bacteroidota</taxon>
        <taxon>Saprospiria</taxon>
        <taxon>Saprospirales</taxon>
        <taxon>Haliscomenobacteraceae</taxon>
        <taxon>Haliscomenobacter</taxon>
    </lineage>
</organism>